<keyword evidence="1" id="KW-0812">Transmembrane</keyword>
<sequence>MNDTPASVQFKIAAARGLLDAGLIVAICTQVAAWVGLALAFALGSWPCVAVVCVSGAVAVLALWLLIRVAIDRRLFSTLAHSTALTNEDDALAALDHALRRLGWIDETKAGRTLDARVRGVARLVRLVTILAVVQVLVIAVAALIGAF</sequence>
<feature type="transmembrane region" description="Helical" evidence="1">
    <location>
        <begin position="124"/>
        <end position="147"/>
    </location>
</feature>
<accession>A0A7Z0B5U5</accession>
<proteinExistence type="predicted"/>
<keyword evidence="1" id="KW-1133">Transmembrane helix</keyword>
<feature type="transmembrane region" description="Helical" evidence="1">
    <location>
        <begin position="49"/>
        <end position="67"/>
    </location>
</feature>
<gene>
    <name evidence="2" type="ORF">GGD40_000574</name>
</gene>
<dbReference type="AlphaFoldDB" id="A0A7Z0B5U5"/>
<evidence type="ECO:0000256" key="1">
    <source>
        <dbReference type="SAM" id="Phobius"/>
    </source>
</evidence>
<organism evidence="2 3">
    <name type="scientific">Paraburkholderia bryophila</name>
    <dbReference type="NCBI Taxonomy" id="420952"/>
    <lineage>
        <taxon>Bacteria</taxon>
        <taxon>Pseudomonadati</taxon>
        <taxon>Pseudomonadota</taxon>
        <taxon>Betaproteobacteria</taxon>
        <taxon>Burkholderiales</taxon>
        <taxon>Burkholderiaceae</taxon>
        <taxon>Paraburkholderia</taxon>
    </lineage>
</organism>
<evidence type="ECO:0000313" key="2">
    <source>
        <dbReference type="EMBL" id="NYH21095.1"/>
    </source>
</evidence>
<feature type="transmembrane region" description="Helical" evidence="1">
    <location>
        <begin position="21"/>
        <end position="43"/>
    </location>
</feature>
<dbReference type="EMBL" id="JACCAS010000001">
    <property type="protein sequence ID" value="NYH21095.1"/>
    <property type="molecule type" value="Genomic_DNA"/>
</dbReference>
<dbReference type="Proteomes" id="UP000540929">
    <property type="component" value="Unassembled WGS sequence"/>
</dbReference>
<keyword evidence="3" id="KW-1185">Reference proteome</keyword>
<reference evidence="2 3" key="1">
    <citation type="submission" date="2020-07" db="EMBL/GenBank/DDBJ databases">
        <title>Exploring microbial biodiversity for novel pathways involved in the catabolism of aromatic compounds derived from lignin.</title>
        <authorList>
            <person name="Elkins J."/>
        </authorList>
    </citation>
    <scope>NUCLEOTIDE SEQUENCE [LARGE SCALE GENOMIC DNA]</scope>
    <source>
        <strain evidence="2 3">H2C3C</strain>
    </source>
</reference>
<keyword evidence="1" id="KW-0472">Membrane</keyword>
<protein>
    <submittedName>
        <fullName evidence="2">Uncharacterized protein</fullName>
    </submittedName>
</protein>
<comment type="caution">
    <text evidence="2">The sequence shown here is derived from an EMBL/GenBank/DDBJ whole genome shotgun (WGS) entry which is preliminary data.</text>
</comment>
<dbReference type="RefSeq" id="WP_257030326.1">
    <property type="nucleotide sequence ID" value="NZ_JACCAS010000001.1"/>
</dbReference>
<name>A0A7Z0B5U5_9BURK</name>
<evidence type="ECO:0000313" key="3">
    <source>
        <dbReference type="Proteomes" id="UP000540929"/>
    </source>
</evidence>